<evidence type="ECO:0000313" key="3">
    <source>
        <dbReference type="Ensembl" id="ENSOCUP00000033499.1"/>
    </source>
</evidence>
<protein>
    <recommendedName>
        <fullName evidence="1">RNA-directed DNA polymerase</fullName>
        <ecNumber evidence="1">2.7.7.49</ecNumber>
    </recommendedName>
</protein>
<dbReference type="PANTHER" id="PTHR19446">
    <property type="entry name" value="REVERSE TRANSCRIPTASES"/>
    <property type="match status" value="1"/>
</dbReference>
<dbReference type="EC" id="2.7.7.49" evidence="1"/>
<dbReference type="GO" id="GO:0003964">
    <property type="term" value="F:RNA-directed DNA polymerase activity"/>
    <property type="evidence" value="ECO:0007669"/>
    <property type="project" value="UniProtKB-EC"/>
</dbReference>
<dbReference type="Bgee" id="ENSOCUG00000036042">
    <property type="expression patterns" value="Expressed in uterus"/>
</dbReference>
<dbReference type="Proteomes" id="UP000001811">
    <property type="component" value="Unplaced"/>
</dbReference>
<feature type="domain" description="Reverse transcriptase" evidence="2">
    <location>
        <begin position="90"/>
        <end position="365"/>
    </location>
</feature>
<accession>A0A5F9CJ30</accession>
<dbReference type="GeneTree" id="ENSGT00940000153064"/>
<dbReference type="Pfam" id="PF00078">
    <property type="entry name" value="RVT_1"/>
    <property type="match status" value="1"/>
</dbReference>
<dbReference type="AlphaFoldDB" id="A0A5F9CJ30"/>
<dbReference type="InParanoid" id="A0A5F9CJ30"/>
<proteinExistence type="predicted"/>
<reference evidence="3 4" key="1">
    <citation type="journal article" date="2011" name="Nature">
        <title>A high-resolution map of human evolutionary constraint using 29 mammals.</title>
        <authorList>
            <person name="Lindblad-Toh K."/>
            <person name="Garber M."/>
            <person name="Zuk O."/>
            <person name="Lin M.F."/>
            <person name="Parker B.J."/>
            <person name="Washietl S."/>
            <person name="Kheradpour P."/>
            <person name="Ernst J."/>
            <person name="Jordan G."/>
            <person name="Mauceli E."/>
            <person name="Ward L.D."/>
            <person name="Lowe C.B."/>
            <person name="Holloway A.K."/>
            <person name="Clamp M."/>
            <person name="Gnerre S."/>
            <person name="Alfoldi J."/>
            <person name="Beal K."/>
            <person name="Chang J."/>
            <person name="Clawson H."/>
            <person name="Cuff J."/>
            <person name="Di Palma F."/>
            <person name="Fitzgerald S."/>
            <person name="Flicek P."/>
            <person name="Guttman M."/>
            <person name="Hubisz M.J."/>
            <person name="Jaffe D.B."/>
            <person name="Jungreis I."/>
            <person name="Kent W.J."/>
            <person name="Kostka D."/>
            <person name="Lara M."/>
            <person name="Martins A.L."/>
            <person name="Massingham T."/>
            <person name="Moltke I."/>
            <person name="Raney B.J."/>
            <person name="Rasmussen M.D."/>
            <person name="Robinson J."/>
            <person name="Stark A."/>
            <person name="Vilella A.J."/>
            <person name="Wen J."/>
            <person name="Xie X."/>
            <person name="Zody M.C."/>
            <person name="Baldwin J."/>
            <person name="Bloom T."/>
            <person name="Chin C.W."/>
            <person name="Heiman D."/>
            <person name="Nicol R."/>
            <person name="Nusbaum C."/>
            <person name="Young S."/>
            <person name="Wilkinson J."/>
            <person name="Worley K.C."/>
            <person name="Kovar C.L."/>
            <person name="Muzny D.M."/>
            <person name="Gibbs R.A."/>
            <person name="Cree A."/>
            <person name="Dihn H.H."/>
            <person name="Fowler G."/>
            <person name="Jhangiani S."/>
            <person name="Joshi V."/>
            <person name="Lee S."/>
            <person name="Lewis L.R."/>
            <person name="Nazareth L.V."/>
            <person name="Okwuonu G."/>
            <person name="Santibanez J."/>
            <person name="Warren W.C."/>
            <person name="Mardis E.R."/>
            <person name="Weinstock G.M."/>
            <person name="Wilson R.K."/>
            <person name="Delehaunty K."/>
            <person name="Dooling D."/>
            <person name="Fronik C."/>
            <person name="Fulton L."/>
            <person name="Fulton B."/>
            <person name="Graves T."/>
            <person name="Minx P."/>
            <person name="Sodergren E."/>
            <person name="Birney E."/>
            <person name="Margulies E.H."/>
            <person name="Herrero J."/>
            <person name="Green E.D."/>
            <person name="Haussler D."/>
            <person name="Siepel A."/>
            <person name="Goldman N."/>
            <person name="Pollard K.S."/>
            <person name="Pedersen J.S."/>
            <person name="Lander E.S."/>
            <person name="Kellis M."/>
        </authorList>
    </citation>
    <scope>NUCLEOTIDE SEQUENCE [LARGE SCALE GENOMIC DNA]</scope>
    <source>
        <strain evidence="4">Thorbecke</strain>
    </source>
</reference>
<sequence length="367" mass="41836">MIIRNYYKELYASKQGNLSEMDRFLDTCNLPKLNHEDTENLNRPITEKEIETVIKALPTKKSPGPDGFTAEFYQTFKEELTPILLKLIRAIRKEGVLPNYFYEASITLILKPEKDAALKENYRPISLMKIDAKILNKILANRIQQHIRKIIHPGQVGFIPGMQGWFNVRKTINVIHHINKLQKKNHMIISIDAEKAFDKIQHPFMMKTLSKLGIKGIFLNTIKAIYEKPTASILLNGEKLEAFPLRSGTRQGCPLSPLLFNIVLEVLDRVIRHEKEIKGIQIGKEELKLALFADDMILYLGNPKNSTKRLLELTEEFGKVAGYKISAQKSTAFIYTGNATGEKERLISIPFTIATKTIKYLGINQGC</sequence>
<reference evidence="3" key="3">
    <citation type="submission" date="2025-09" db="UniProtKB">
        <authorList>
            <consortium name="Ensembl"/>
        </authorList>
    </citation>
    <scope>IDENTIFICATION</scope>
    <source>
        <strain evidence="3">Thorbecke</strain>
    </source>
</reference>
<organism evidence="3 4">
    <name type="scientific">Oryctolagus cuniculus</name>
    <name type="common">Rabbit</name>
    <dbReference type="NCBI Taxonomy" id="9986"/>
    <lineage>
        <taxon>Eukaryota</taxon>
        <taxon>Metazoa</taxon>
        <taxon>Chordata</taxon>
        <taxon>Craniata</taxon>
        <taxon>Vertebrata</taxon>
        <taxon>Euteleostomi</taxon>
        <taxon>Mammalia</taxon>
        <taxon>Eutheria</taxon>
        <taxon>Euarchontoglires</taxon>
        <taxon>Glires</taxon>
        <taxon>Lagomorpha</taxon>
        <taxon>Leporidae</taxon>
        <taxon>Oryctolagus</taxon>
    </lineage>
</organism>
<dbReference type="PROSITE" id="PS50878">
    <property type="entry name" value="RT_POL"/>
    <property type="match status" value="1"/>
</dbReference>
<dbReference type="CDD" id="cd01650">
    <property type="entry name" value="RT_nLTR_like"/>
    <property type="match status" value="1"/>
</dbReference>
<keyword evidence="4" id="KW-1185">Reference proteome</keyword>
<dbReference type="InterPro" id="IPR043502">
    <property type="entry name" value="DNA/RNA_pol_sf"/>
</dbReference>
<reference evidence="3" key="2">
    <citation type="submission" date="2025-08" db="UniProtKB">
        <authorList>
            <consortium name="Ensembl"/>
        </authorList>
    </citation>
    <scope>IDENTIFICATION</scope>
    <source>
        <strain evidence="3">Thorbecke</strain>
    </source>
</reference>
<evidence type="ECO:0000259" key="2">
    <source>
        <dbReference type="PROSITE" id="PS50878"/>
    </source>
</evidence>
<evidence type="ECO:0000313" key="4">
    <source>
        <dbReference type="Proteomes" id="UP000001811"/>
    </source>
</evidence>
<dbReference type="SUPFAM" id="SSF56672">
    <property type="entry name" value="DNA/RNA polymerases"/>
    <property type="match status" value="1"/>
</dbReference>
<evidence type="ECO:0000256" key="1">
    <source>
        <dbReference type="ARBA" id="ARBA00012493"/>
    </source>
</evidence>
<name>A0A5F9CJ30_RABIT</name>
<dbReference type="Ensembl" id="ENSOCUT00000044642.1">
    <property type="protein sequence ID" value="ENSOCUP00000033499.1"/>
    <property type="gene ID" value="ENSOCUG00000036042.1"/>
</dbReference>
<dbReference type="InterPro" id="IPR000477">
    <property type="entry name" value="RT_dom"/>
</dbReference>